<comment type="caution">
    <text evidence="1">The sequence shown here is derived from an EMBL/GenBank/DDBJ whole genome shotgun (WGS) entry which is preliminary data.</text>
</comment>
<sequence>MTEIPYSNILSSKPFRFFVGPHRNEFTLHSTLVASQSRALDAIVNSTMKEAADGATNWEHVDEQTFIRFGQYVYTGNYEGEPPSKPELDLNEGDTDEKNGEPADDDFWAIPSKKSKKKKIAFGDEPVQQFATKREQARHSFEIQRSYDYGDSGACFDVKNTDCRVEYKNVFLSHARLHMLADYYGIEQLAQLTLHKLHRALCSFQLHEERVCDVVDLLRFCFEEEEPVQLRELVVMYTVCQFEKLWKNADFKQLLMERVGLSVAVLGSMLARLD</sequence>
<evidence type="ECO:0000313" key="1">
    <source>
        <dbReference type="EMBL" id="KAJ2982644.1"/>
    </source>
</evidence>
<organism evidence="1 2">
    <name type="scientific">Zarea fungicola</name>
    <dbReference type="NCBI Taxonomy" id="93591"/>
    <lineage>
        <taxon>Eukaryota</taxon>
        <taxon>Fungi</taxon>
        <taxon>Dikarya</taxon>
        <taxon>Ascomycota</taxon>
        <taxon>Pezizomycotina</taxon>
        <taxon>Sordariomycetes</taxon>
        <taxon>Hypocreomycetidae</taxon>
        <taxon>Hypocreales</taxon>
        <taxon>Cordycipitaceae</taxon>
        <taxon>Zarea</taxon>
    </lineage>
</organism>
<name>A0ACC1NW40_9HYPO</name>
<evidence type="ECO:0000313" key="2">
    <source>
        <dbReference type="Proteomes" id="UP001143910"/>
    </source>
</evidence>
<dbReference type="Proteomes" id="UP001143910">
    <property type="component" value="Unassembled WGS sequence"/>
</dbReference>
<protein>
    <submittedName>
        <fullName evidence="1">Uncharacterized protein</fullName>
    </submittedName>
</protein>
<reference evidence="1" key="1">
    <citation type="submission" date="2022-08" db="EMBL/GenBank/DDBJ databases">
        <title>Genome Sequence of Lecanicillium fungicola.</title>
        <authorList>
            <person name="Buettner E."/>
        </authorList>
    </citation>
    <scope>NUCLEOTIDE SEQUENCE</scope>
    <source>
        <strain evidence="1">Babe33</strain>
    </source>
</reference>
<proteinExistence type="predicted"/>
<accession>A0ACC1NW40</accession>
<keyword evidence="2" id="KW-1185">Reference proteome</keyword>
<dbReference type="EMBL" id="JANJQO010000065">
    <property type="protein sequence ID" value="KAJ2982644.1"/>
    <property type="molecule type" value="Genomic_DNA"/>
</dbReference>
<gene>
    <name evidence="1" type="ORF">NQ176_g1248</name>
</gene>